<reference evidence="2" key="1">
    <citation type="journal article" date="2014" name="Int. J. Syst. Evol. Microbiol.">
        <title>Complete genome sequence of Corynebacterium casei LMG S-19264T (=DSM 44701T), isolated from a smear-ripened cheese.</title>
        <authorList>
            <consortium name="US DOE Joint Genome Institute (JGI-PGF)"/>
            <person name="Walter F."/>
            <person name="Albersmeier A."/>
            <person name="Kalinowski J."/>
            <person name="Ruckert C."/>
        </authorList>
    </citation>
    <scope>NUCLEOTIDE SEQUENCE</scope>
    <source>
        <strain evidence="2">VKM Ac-1321</strain>
    </source>
</reference>
<protein>
    <recommendedName>
        <fullName evidence="4">ABC-2 family transporter</fullName>
    </recommendedName>
</protein>
<reference evidence="2" key="2">
    <citation type="submission" date="2023-01" db="EMBL/GenBank/DDBJ databases">
        <authorList>
            <person name="Sun Q."/>
            <person name="Evtushenko L."/>
        </authorList>
    </citation>
    <scope>NUCLEOTIDE SEQUENCE</scope>
    <source>
        <strain evidence="2">VKM Ac-1321</strain>
    </source>
</reference>
<feature type="transmembrane region" description="Helical" evidence="1">
    <location>
        <begin position="99"/>
        <end position="119"/>
    </location>
</feature>
<evidence type="ECO:0008006" key="4">
    <source>
        <dbReference type="Google" id="ProtNLM"/>
    </source>
</evidence>
<proteinExistence type="predicted"/>
<feature type="transmembrane region" description="Helical" evidence="1">
    <location>
        <begin position="275"/>
        <end position="296"/>
    </location>
</feature>
<keyword evidence="1" id="KW-0812">Transmembrane</keyword>
<dbReference type="AlphaFoldDB" id="A0A9W6KHG5"/>
<gene>
    <name evidence="2" type="ORF">GCM10017581_018950</name>
</gene>
<dbReference type="EMBL" id="BSFP01000007">
    <property type="protein sequence ID" value="GLL00155.1"/>
    <property type="molecule type" value="Genomic_DNA"/>
</dbReference>
<name>A0A9W6KHG5_9ACTN</name>
<feature type="transmembrane region" description="Helical" evidence="1">
    <location>
        <begin position="184"/>
        <end position="205"/>
    </location>
</feature>
<keyword evidence="1" id="KW-0472">Membrane</keyword>
<keyword evidence="3" id="KW-1185">Reference proteome</keyword>
<comment type="caution">
    <text evidence="2">The sequence shown here is derived from an EMBL/GenBank/DDBJ whole genome shotgun (WGS) entry which is preliminary data.</text>
</comment>
<dbReference type="RefSeq" id="WP_261962988.1">
    <property type="nucleotide sequence ID" value="NZ_BAAAXA010000003.1"/>
</dbReference>
<sequence length="302" mass="32746">MTRLIKAELIKLRTTNMWWIFLICSVAFVGLALLINTAQAHSQLHIPEWANEPPRPGMSEEDKAAFLADQQHEKDQIAQARTAAGVAKIAANIYTSGQFFGLMMVMLLAILLITNEFYHQTATATFLATPKRTKVIVAKLITGAAMALGFWLLATVINLIAGAIFFSAEGVGNALGQWDAQQAILLNLLVYALWAVFGIGIGVLLRSQIGATITAATVYTIGTYAALIVLALIREYLIKDDWVLQAAVYIPPLASEHVVGSLQNQMGDTHLPARWIGVVVLVGWALVLGGIGTLITRKRDIA</sequence>
<accession>A0A9W6KHG5</accession>
<dbReference type="PANTHER" id="PTHR37305:SF1">
    <property type="entry name" value="MEMBRANE PROTEIN"/>
    <property type="match status" value="1"/>
</dbReference>
<dbReference type="Proteomes" id="UP001143480">
    <property type="component" value="Unassembled WGS sequence"/>
</dbReference>
<dbReference type="PANTHER" id="PTHR37305">
    <property type="entry name" value="INTEGRAL MEMBRANE PROTEIN-RELATED"/>
    <property type="match status" value="1"/>
</dbReference>
<keyword evidence="1" id="KW-1133">Transmembrane helix</keyword>
<organism evidence="2 3">
    <name type="scientific">Dactylosporangium matsuzakiense</name>
    <dbReference type="NCBI Taxonomy" id="53360"/>
    <lineage>
        <taxon>Bacteria</taxon>
        <taxon>Bacillati</taxon>
        <taxon>Actinomycetota</taxon>
        <taxon>Actinomycetes</taxon>
        <taxon>Micromonosporales</taxon>
        <taxon>Micromonosporaceae</taxon>
        <taxon>Dactylosporangium</taxon>
    </lineage>
</organism>
<feature type="transmembrane region" description="Helical" evidence="1">
    <location>
        <begin position="140"/>
        <end position="164"/>
    </location>
</feature>
<dbReference type="Pfam" id="PF12730">
    <property type="entry name" value="ABC2_membrane_4"/>
    <property type="match status" value="1"/>
</dbReference>
<feature type="transmembrane region" description="Helical" evidence="1">
    <location>
        <begin position="212"/>
        <end position="233"/>
    </location>
</feature>
<evidence type="ECO:0000313" key="2">
    <source>
        <dbReference type="EMBL" id="GLL00155.1"/>
    </source>
</evidence>
<evidence type="ECO:0000256" key="1">
    <source>
        <dbReference type="SAM" id="Phobius"/>
    </source>
</evidence>
<evidence type="ECO:0000313" key="3">
    <source>
        <dbReference type="Proteomes" id="UP001143480"/>
    </source>
</evidence>